<proteinExistence type="inferred from homology"/>
<reference evidence="7 8" key="1">
    <citation type="submission" date="2013-04" db="EMBL/GenBank/DDBJ databases">
        <authorList>
            <person name="Kuznetsov B."/>
            <person name="Ivanovsky R."/>
        </authorList>
    </citation>
    <scope>NUCLEOTIDE SEQUENCE [LARGE SCALE GENOMIC DNA]</scope>
    <source>
        <strain evidence="7 8">MGU-K5</strain>
    </source>
</reference>
<dbReference type="GO" id="GO:0006552">
    <property type="term" value="P:L-leucine catabolic process"/>
    <property type="evidence" value="ECO:0007669"/>
    <property type="project" value="TreeGrafter"/>
</dbReference>
<comment type="pathway">
    <text evidence="1">Metabolic intermediate metabolism; (S)-3-hydroxy-3-methylglutaryl-CoA degradation; acetoacetate from (S)-3-hydroxy-3-methylglutaryl-CoA: step 1/1.</text>
</comment>
<sequence>MARPARVTLVEVGPRDGLQNEAVPVSLDIKLALVERLAAAGLPVVEAGSFVSPRRVPQMAGSAELYRRLTRRPGTAYPALVPNLQGLAAALDAGVTEAALFVSASEGFSQRNIACSIADSLARIAPVASEVIAQGVRLRGYVSCVLGCPYDGAVAPEAVADISARLLDLGCDEISLGDTIGIGTADAVRALLDVVAARIPAERIAMHFHDTYGQGVANVLVSLEAGIATFDCSVAGLGGCPFAVGATGNVATEDVLYLLNGLGIETGIDLRSVAETGAWISAQLGRDSASRAGRALLA</sequence>
<evidence type="ECO:0000313" key="7">
    <source>
        <dbReference type="EMBL" id="EPY02790.1"/>
    </source>
</evidence>
<dbReference type="PANTHER" id="PTHR42738">
    <property type="entry name" value="HYDROXYMETHYLGLUTARYL-COA LYASE"/>
    <property type="match status" value="1"/>
</dbReference>
<comment type="similarity">
    <text evidence="2">Belongs to the HMG-CoA lyase family.</text>
</comment>
<protein>
    <recommendedName>
        <fullName evidence="3">hydroxymethylglutaryl-CoA lyase</fullName>
        <ecNumber evidence="3">4.1.3.4</ecNumber>
    </recommendedName>
</protein>
<dbReference type="FunFam" id="3.20.20.70:FF:000201">
    <property type="entry name" value="Hydroxymethylglutaryl-CoA lyase"/>
    <property type="match status" value="1"/>
</dbReference>
<dbReference type="GO" id="GO:0046951">
    <property type="term" value="P:ketone body biosynthetic process"/>
    <property type="evidence" value="ECO:0007669"/>
    <property type="project" value="TreeGrafter"/>
</dbReference>
<name>S9TWJ5_MAGFU</name>
<evidence type="ECO:0000256" key="5">
    <source>
        <dbReference type="ARBA" id="ARBA00023239"/>
    </source>
</evidence>
<dbReference type="Pfam" id="PF00682">
    <property type="entry name" value="HMGL-like"/>
    <property type="match status" value="1"/>
</dbReference>
<comment type="caution">
    <text evidence="7">The sequence shown here is derived from an EMBL/GenBank/DDBJ whole genome shotgun (WGS) entry which is preliminary data.</text>
</comment>
<dbReference type="InterPro" id="IPR043594">
    <property type="entry name" value="HMGL"/>
</dbReference>
<evidence type="ECO:0000256" key="2">
    <source>
        <dbReference type="ARBA" id="ARBA00009405"/>
    </source>
</evidence>
<dbReference type="eggNOG" id="COG0119">
    <property type="taxonomic scope" value="Bacteria"/>
</dbReference>
<gene>
    <name evidence="7" type="ORF">K678_04271</name>
</gene>
<dbReference type="STRING" id="1316936.K678_04271"/>
<keyword evidence="4" id="KW-0479">Metal-binding</keyword>
<organism evidence="7 8">
    <name type="scientific">Magnetospirillum fulvum MGU-K5</name>
    <dbReference type="NCBI Taxonomy" id="1316936"/>
    <lineage>
        <taxon>Bacteria</taxon>
        <taxon>Pseudomonadati</taxon>
        <taxon>Pseudomonadota</taxon>
        <taxon>Alphaproteobacteria</taxon>
        <taxon>Rhodospirillales</taxon>
        <taxon>Rhodospirillaceae</taxon>
        <taxon>Magnetospirillum</taxon>
    </lineage>
</organism>
<dbReference type="EMBL" id="AQPH01000009">
    <property type="protein sequence ID" value="EPY02790.1"/>
    <property type="molecule type" value="Genomic_DNA"/>
</dbReference>
<evidence type="ECO:0000256" key="1">
    <source>
        <dbReference type="ARBA" id="ARBA00005143"/>
    </source>
</evidence>
<dbReference type="RefSeq" id="WP_021131225.1">
    <property type="nucleotide sequence ID" value="NZ_AQPH01000009.1"/>
</dbReference>
<dbReference type="InterPro" id="IPR000891">
    <property type="entry name" value="PYR_CT"/>
</dbReference>
<evidence type="ECO:0000313" key="8">
    <source>
        <dbReference type="Proteomes" id="UP000015350"/>
    </source>
</evidence>
<dbReference type="AlphaFoldDB" id="S9TWJ5"/>
<feature type="domain" description="Pyruvate carboxyltransferase" evidence="6">
    <location>
        <begin position="7"/>
        <end position="274"/>
    </location>
</feature>
<dbReference type="CDD" id="cd07938">
    <property type="entry name" value="DRE_TIM_HMGL"/>
    <property type="match status" value="1"/>
</dbReference>
<dbReference type="EC" id="4.1.3.4" evidence="3"/>
<dbReference type="GO" id="GO:0046872">
    <property type="term" value="F:metal ion binding"/>
    <property type="evidence" value="ECO:0007669"/>
    <property type="project" value="UniProtKB-KW"/>
</dbReference>
<dbReference type="GO" id="GO:0004419">
    <property type="term" value="F:hydroxymethylglutaryl-CoA lyase activity"/>
    <property type="evidence" value="ECO:0007669"/>
    <property type="project" value="UniProtKB-EC"/>
</dbReference>
<dbReference type="InterPro" id="IPR013785">
    <property type="entry name" value="Aldolase_TIM"/>
</dbReference>
<dbReference type="PROSITE" id="PS50991">
    <property type="entry name" value="PYR_CT"/>
    <property type="match status" value="1"/>
</dbReference>
<dbReference type="PANTHER" id="PTHR42738:SF7">
    <property type="entry name" value="HYDROXYMETHYLGLUTARYL-COA LYASE"/>
    <property type="match status" value="1"/>
</dbReference>
<evidence type="ECO:0000259" key="6">
    <source>
        <dbReference type="PROSITE" id="PS50991"/>
    </source>
</evidence>
<accession>S9TWJ5</accession>
<dbReference type="PATRIC" id="fig|1316936.3.peg.854"/>
<dbReference type="Proteomes" id="UP000015350">
    <property type="component" value="Unassembled WGS sequence"/>
</dbReference>
<dbReference type="SUPFAM" id="SSF51569">
    <property type="entry name" value="Aldolase"/>
    <property type="match status" value="1"/>
</dbReference>
<dbReference type="NCBIfam" id="NF004283">
    <property type="entry name" value="PRK05692.1"/>
    <property type="match status" value="1"/>
</dbReference>
<evidence type="ECO:0000256" key="4">
    <source>
        <dbReference type="ARBA" id="ARBA00022723"/>
    </source>
</evidence>
<dbReference type="Gene3D" id="3.20.20.70">
    <property type="entry name" value="Aldolase class I"/>
    <property type="match status" value="1"/>
</dbReference>
<dbReference type="OrthoDB" id="9784013at2"/>
<keyword evidence="5 7" id="KW-0456">Lyase</keyword>
<evidence type="ECO:0000256" key="3">
    <source>
        <dbReference type="ARBA" id="ARBA00012910"/>
    </source>
</evidence>